<gene>
    <name evidence="2" type="primary">lipA</name>
    <name evidence="2" type="ORF">GCM10008938_01110</name>
</gene>
<dbReference type="Proteomes" id="UP000632222">
    <property type="component" value="Unassembled WGS sequence"/>
</dbReference>
<dbReference type="PANTHER" id="PTHR37946:SF1">
    <property type="entry name" value="SLL1969 PROTEIN"/>
    <property type="match status" value="1"/>
</dbReference>
<keyword evidence="2" id="KW-0378">Hydrolase</keyword>
<dbReference type="SUPFAM" id="SSF53474">
    <property type="entry name" value="alpha/beta-Hydrolases"/>
    <property type="match status" value="1"/>
</dbReference>
<name>A0ABQ2CX80_9DEIO</name>
<comment type="caution">
    <text evidence="2">The sequence shown here is derived from an EMBL/GenBank/DDBJ whole genome shotgun (WGS) entry which is preliminary data.</text>
</comment>
<feature type="domain" description="AB hydrolase-1" evidence="1">
    <location>
        <begin position="5"/>
        <end position="106"/>
    </location>
</feature>
<dbReference type="InterPro" id="IPR029058">
    <property type="entry name" value="AB_hydrolase_fold"/>
</dbReference>
<dbReference type="EMBL" id="BMOD01000001">
    <property type="protein sequence ID" value="GGJ18860.1"/>
    <property type="molecule type" value="Genomic_DNA"/>
</dbReference>
<organism evidence="2 3">
    <name type="scientific">Deinococcus roseus</name>
    <dbReference type="NCBI Taxonomy" id="392414"/>
    <lineage>
        <taxon>Bacteria</taxon>
        <taxon>Thermotogati</taxon>
        <taxon>Deinococcota</taxon>
        <taxon>Deinococci</taxon>
        <taxon>Deinococcales</taxon>
        <taxon>Deinococcaceae</taxon>
        <taxon>Deinococcus</taxon>
    </lineage>
</organism>
<dbReference type="PANTHER" id="PTHR37946">
    <property type="entry name" value="SLL1969 PROTEIN"/>
    <property type="match status" value="1"/>
</dbReference>
<proteinExistence type="predicted"/>
<dbReference type="Gene3D" id="3.40.50.1820">
    <property type="entry name" value="alpha/beta hydrolase"/>
    <property type="match status" value="1"/>
</dbReference>
<keyword evidence="3" id="KW-1185">Reference proteome</keyword>
<evidence type="ECO:0000313" key="2">
    <source>
        <dbReference type="EMBL" id="GGJ18860.1"/>
    </source>
</evidence>
<dbReference type="Pfam" id="PF00561">
    <property type="entry name" value="Abhydrolase_1"/>
    <property type="match status" value="1"/>
</dbReference>
<dbReference type="GO" id="GO:0016787">
    <property type="term" value="F:hydrolase activity"/>
    <property type="evidence" value="ECO:0007669"/>
    <property type="project" value="UniProtKB-KW"/>
</dbReference>
<dbReference type="RefSeq" id="WP_188998215.1">
    <property type="nucleotide sequence ID" value="NZ_BMOD01000001.1"/>
</dbReference>
<evidence type="ECO:0000259" key="1">
    <source>
        <dbReference type="Pfam" id="PF00561"/>
    </source>
</evidence>
<protein>
    <submittedName>
        <fullName evidence="2">Alpha/beta hydrolase</fullName>
    </submittedName>
</protein>
<dbReference type="InterPro" id="IPR000073">
    <property type="entry name" value="AB_hydrolase_1"/>
</dbReference>
<sequence>MKREPVVMVHGINDSSAGLRTMRQVLEHHGHHVYAPDLKPNDGRHGIKKMAEFLRDYIDSKIPEGPFDLIAFSMGGIIGRYYLQRLGGLDRVKRIVLVSSPHQGTIWGHVYPLPGVKDMAVGSEFLKELNTDVDVLGNKPCLTIWTPYDITIWPPQHCILPNAENHEVKVWRHGAMMKDPQVIKKVVEFLDVPEVQSSPVVVGTAERNF</sequence>
<reference evidence="3" key="1">
    <citation type="journal article" date="2019" name="Int. J. Syst. Evol. Microbiol.">
        <title>The Global Catalogue of Microorganisms (GCM) 10K type strain sequencing project: providing services to taxonomists for standard genome sequencing and annotation.</title>
        <authorList>
            <consortium name="The Broad Institute Genomics Platform"/>
            <consortium name="The Broad Institute Genome Sequencing Center for Infectious Disease"/>
            <person name="Wu L."/>
            <person name="Ma J."/>
        </authorList>
    </citation>
    <scope>NUCLEOTIDE SEQUENCE [LARGE SCALE GENOMIC DNA]</scope>
    <source>
        <strain evidence="3">JCM 14370</strain>
    </source>
</reference>
<evidence type="ECO:0000313" key="3">
    <source>
        <dbReference type="Proteomes" id="UP000632222"/>
    </source>
</evidence>
<accession>A0ABQ2CX80</accession>